<dbReference type="InterPro" id="IPR013783">
    <property type="entry name" value="Ig-like_fold"/>
</dbReference>
<comment type="catalytic activity">
    <reaction evidence="1">
        <text>Hydrolysis of terminal, non-reducing beta-D-glucosyl residues with release of beta-D-glucose.</text>
        <dbReference type="EC" id="3.2.1.21"/>
    </reaction>
</comment>
<keyword evidence="5" id="KW-0378">Hydrolase</keyword>
<dbReference type="PANTHER" id="PTHR42715:SF5">
    <property type="entry name" value="BETA-GLUCOSIDASE M-RELATED"/>
    <property type="match status" value="1"/>
</dbReference>
<sequence length="69" mass="7776">GGPVRQLRGFDKVFVRAAGTETVEFELTRRDLSVWDTVRQKWRLKKGGKYVVEVGGSSRDLPLKGTVEI</sequence>
<comment type="caution">
    <text evidence="9">The sequence shown here is derived from an EMBL/GenBank/DDBJ whole genome shotgun (WGS) entry which is preliminary data.</text>
</comment>
<dbReference type="GO" id="GO:0030245">
    <property type="term" value="P:cellulose catabolic process"/>
    <property type="evidence" value="ECO:0007669"/>
    <property type="project" value="UniProtKB-KW"/>
</dbReference>
<organism evidence="9 10">
    <name type="scientific">Pseudoneurospora amorphoporcata</name>
    <dbReference type="NCBI Taxonomy" id="241081"/>
    <lineage>
        <taxon>Eukaryota</taxon>
        <taxon>Fungi</taxon>
        <taxon>Dikarya</taxon>
        <taxon>Ascomycota</taxon>
        <taxon>Pezizomycotina</taxon>
        <taxon>Sordariomycetes</taxon>
        <taxon>Sordariomycetidae</taxon>
        <taxon>Sordariales</taxon>
        <taxon>Sordariaceae</taxon>
        <taxon>Pseudoneurospora</taxon>
    </lineage>
</organism>
<keyword evidence="6" id="KW-0136">Cellulose degradation</keyword>
<name>A0AAN6NLY0_9PEZI</name>
<dbReference type="SMART" id="SM01217">
    <property type="entry name" value="Fn3_like"/>
    <property type="match status" value="1"/>
</dbReference>
<dbReference type="Gene3D" id="2.60.40.10">
    <property type="entry name" value="Immunoglobulins"/>
    <property type="match status" value="1"/>
</dbReference>
<feature type="non-terminal residue" evidence="9">
    <location>
        <position position="69"/>
    </location>
</feature>
<dbReference type="InterPro" id="IPR026891">
    <property type="entry name" value="Fn3-like"/>
</dbReference>
<accession>A0AAN6NLY0</accession>
<dbReference type="InterPro" id="IPR050288">
    <property type="entry name" value="Cellulose_deg_GH3"/>
</dbReference>
<reference evidence="9" key="1">
    <citation type="journal article" date="2023" name="Mol. Phylogenet. Evol.">
        <title>Genome-scale phylogeny and comparative genomics of the fungal order Sordariales.</title>
        <authorList>
            <person name="Hensen N."/>
            <person name="Bonometti L."/>
            <person name="Westerberg I."/>
            <person name="Brannstrom I.O."/>
            <person name="Guillou S."/>
            <person name="Cros-Aarteil S."/>
            <person name="Calhoun S."/>
            <person name="Haridas S."/>
            <person name="Kuo A."/>
            <person name="Mondo S."/>
            <person name="Pangilinan J."/>
            <person name="Riley R."/>
            <person name="LaButti K."/>
            <person name="Andreopoulos B."/>
            <person name="Lipzen A."/>
            <person name="Chen C."/>
            <person name="Yan M."/>
            <person name="Daum C."/>
            <person name="Ng V."/>
            <person name="Clum A."/>
            <person name="Steindorff A."/>
            <person name="Ohm R.A."/>
            <person name="Martin F."/>
            <person name="Silar P."/>
            <person name="Natvig D.O."/>
            <person name="Lalanne C."/>
            <person name="Gautier V."/>
            <person name="Ament-Velasquez S.L."/>
            <person name="Kruys A."/>
            <person name="Hutchinson M.I."/>
            <person name="Powell A.J."/>
            <person name="Barry K."/>
            <person name="Miller A.N."/>
            <person name="Grigoriev I.V."/>
            <person name="Debuchy R."/>
            <person name="Gladieux P."/>
            <person name="Hiltunen Thoren M."/>
            <person name="Johannesson H."/>
        </authorList>
    </citation>
    <scope>NUCLEOTIDE SEQUENCE</scope>
    <source>
        <strain evidence="9">CBS 626.80</strain>
    </source>
</reference>
<evidence type="ECO:0000256" key="3">
    <source>
        <dbReference type="ARBA" id="ARBA00012744"/>
    </source>
</evidence>
<dbReference type="GO" id="GO:0008422">
    <property type="term" value="F:beta-glucosidase activity"/>
    <property type="evidence" value="ECO:0007669"/>
    <property type="project" value="UniProtKB-EC"/>
</dbReference>
<dbReference type="EMBL" id="MU859901">
    <property type="protein sequence ID" value="KAK3946493.1"/>
    <property type="molecule type" value="Genomic_DNA"/>
</dbReference>
<dbReference type="EC" id="3.2.1.21" evidence="3"/>
<keyword evidence="4" id="KW-0732">Signal</keyword>
<keyword evidence="6" id="KW-0624">Polysaccharide degradation</keyword>
<keyword evidence="7" id="KW-0326">Glycosidase</keyword>
<evidence type="ECO:0000256" key="4">
    <source>
        <dbReference type="ARBA" id="ARBA00022729"/>
    </source>
</evidence>
<feature type="non-terminal residue" evidence="9">
    <location>
        <position position="1"/>
    </location>
</feature>
<evidence type="ECO:0000259" key="8">
    <source>
        <dbReference type="SMART" id="SM01217"/>
    </source>
</evidence>
<evidence type="ECO:0000313" key="9">
    <source>
        <dbReference type="EMBL" id="KAK3946493.1"/>
    </source>
</evidence>
<evidence type="ECO:0000256" key="2">
    <source>
        <dbReference type="ARBA" id="ARBA00005336"/>
    </source>
</evidence>
<comment type="similarity">
    <text evidence="2">Belongs to the glycosyl hydrolase 3 family.</text>
</comment>
<proteinExistence type="inferred from homology"/>
<feature type="domain" description="Fibronectin type III-like" evidence="8">
    <location>
        <begin position="1"/>
        <end position="58"/>
    </location>
</feature>
<dbReference type="PANTHER" id="PTHR42715">
    <property type="entry name" value="BETA-GLUCOSIDASE"/>
    <property type="match status" value="1"/>
</dbReference>
<evidence type="ECO:0000256" key="6">
    <source>
        <dbReference type="ARBA" id="ARBA00023001"/>
    </source>
</evidence>
<protein>
    <recommendedName>
        <fullName evidence="3">beta-glucosidase</fullName>
        <ecNumber evidence="3">3.2.1.21</ecNumber>
    </recommendedName>
</protein>
<keyword evidence="6" id="KW-0119">Carbohydrate metabolism</keyword>
<dbReference type="AlphaFoldDB" id="A0AAN6NLY0"/>
<evidence type="ECO:0000256" key="1">
    <source>
        <dbReference type="ARBA" id="ARBA00000448"/>
    </source>
</evidence>
<reference evidence="9" key="2">
    <citation type="submission" date="2023-06" db="EMBL/GenBank/DDBJ databases">
        <authorList>
            <consortium name="Lawrence Berkeley National Laboratory"/>
            <person name="Mondo S.J."/>
            <person name="Hensen N."/>
            <person name="Bonometti L."/>
            <person name="Westerberg I."/>
            <person name="Brannstrom I.O."/>
            <person name="Guillou S."/>
            <person name="Cros-Aarteil S."/>
            <person name="Calhoun S."/>
            <person name="Haridas S."/>
            <person name="Kuo A."/>
            <person name="Pangilinan J."/>
            <person name="Riley R."/>
            <person name="Labutti K."/>
            <person name="Andreopoulos B."/>
            <person name="Lipzen A."/>
            <person name="Chen C."/>
            <person name="Yanf M."/>
            <person name="Daum C."/>
            <person name="Ng V."/>
            <person name="Clum A."/>
            <person name="Steindorff A."/>
            <person name="Ohm R."/>
            <person name="Martin F."/>
            <person name="Silar P."/>
            <person name="Natvig D."/>
            <person name="Lalanne C."/>
            <person name="Gautier V."/>
            <person name="Ament-Velasquez S.L."/>
            <person name="Kruys A."/>
            <person name="Hutchinson M.I."/>
            <person name="Powell A.J."/>
            <person name="Barry K."/>
            <person name="Miller A.N."/>
            <person name="Grigoriev I.V."/>
            <person name="Debuchy R."/>
            <person name="Gladieux P."/>
            <person name="Thoren M.H."/>
            <person name="Johannesson H."/>
        </authorList>
    </citation>
    <scope>NUCLEOTIDE SEQUENCE</scope>
    <source>
        <strain evidence="9">CBS 626.80</strain>
    </source>
</reference>
<dbReference type="Pfam" id="PF14310">
    <property type="entry name" value="Fn3-like"/>
    <property type="match status" value="1"/>
</dbReference>
<dbReference type="Proteomes" id="UP001303222">
    <property type="component" value="Unassembled WGS sequence"/>
</dbReference>
<evidence type="ECO:0000256" key="7">
    <source>
        <dbReference type="ARBA" id="ARBA00023295"/>
    </source>
</evidence>
<gene>
    <name evidence="9" type="ORF">QBC32DRAFT_192915</name>
</gene>
<keyword evidence="10" id="KW-1185">Reference proteome</keyword>
<evidence type="ECO:0000313" key="10">
    <source>
        <dbReference type="Proteomes" id="UP001303222"/>
    </source>
</evidence>
<evidence type="ECO:0000256" key="5">
    <source>
        <dbReference type="ARBA" id="ARBA00022801"/>
    </source>
</evidence>